<protein>
    <submittedName>
        <fullName evidence="1">Uncharacterized protein</fullName>
    </submittedName>
</protein>
<reference evidence="1 2" key="1">
    <citation type="submission" date="2021-06" db="EMBL/GenBank/DDBJ databases">
        <authorList>
            <person name="Palmer J.M."/>
        </authorList>
    </citation>
    <scope>NUCLEOTIDE SEQUENCE [LARGE SCALE GENOMIC DNA]</scope>
    <source>
        <strain evidence="1 2">CL_MEX2019</strain>
        <tissue evidence="1">Muscle</tissue>
    </source>
</reference>
<proteinExistence type="predicted"/>
<dbReference type="Proteomes" id="UP001352852">
    <property type="component" value="Unassembled WGS sequence"/>
</dbReference>
<name>A0ABU7DSM1_9TELE</name>
<organism evidence="1 2">
    <name type="scientific">Characodon lateralis</name>
    <dbReference type="NCBI Taxonomy" id="208331"/>
    <lineage>
        <taxon>Eukaryota</taxon>
        <taxon>Metazoa</taxon>
        <taxon>Chordata</taxon>
        <taxon>Craniata</taxon>
        <taxon>Vertebrata</taxon>
        <taxon>Euteleostomi</taxon>
        <taxon>Actinopterygii</taxon>
        <taxon>Neopterygii</taxon>
        <taxon>Teleostei</taxon>
        <taxon>Neoteleostei</taxon>
        <taxon>Acanthomorphata</taxon>
        <taxon>Ovalentaria</taxon>
        <taxon>Atherinomorphae</taxon>
        <taxon>Cyprinodontiformes</taxon>
        <taxon>Goodeidae</taxon>
        <taxon>Characodon</taxon>
    </lineage>
</organism>
<evidence type="ECO:0000313" key="2">
    <source>
        <dbReference type="Proteomes" id="UP001352852"/>
    </source>
</evidence>
<sequence length="87" mass="9323">YSSEGKVRPNTVQNCLTAPAITLNKKHSEKHIQAVLGTPPFCIQYSSAAAELSRYPTDWENYQSRFGKGLEVQHDCGNGAGVKGGGG</sequence>
<gene>
    <name evidence="1" type="ORF">CHARACLAT_013563</name>
</gene>
<dbReference type="EMBL" id="JAHUTJ010033772">
    <property type="protein sequence ID" value="MED6277441.1"/>
    <property type="molecule type" value="Genomic_DNA"/>
</dbReference>
<evidence type="ECO:0000313" key="1">
    <source>
        <dbReference type="EMBL" id="MED6277441.1"/>
    </source>
</evidence>
<keyword evidence="2" id="KW-1185">Reference proteome</keyword>
<accession>A0ABU7DSM1</accession>
<comment type="caution">
    <text evidence="1">The sequence shown here is derived from an EMBL/GenBank/DDBJ whole genome shotgun (WGS) entry which is preliminary data.</text>
</comment>
<feature type="non-terminal residue" evidence="1">
    <location>
        <position position="1"/>
    </location>
</feature>